<dbReference type="Pfam" id="PF19965">
    <property type="entry name" value="VMAP-M2"/>
    <property type="match status" value="1"/>
</dbReference>
<feature type="domain" description="vWA-MoxR associated protein middle region 2" evidence="1">
    <location>
        <begin position="162"/>
        <end position="383"/>
    </location>
</feature>
<dbReference type="RefSeq" id="WP_376719931.1">
    <property type="nucleotide sequence ID" value="NZ_JAYMRR010000022.1"/>
</dbReference>
<organism evidence="2 3">
    <name type="scientific">Streptomyces parvulus</name>
    <dbReference type="NCBI Taxonomy" id="146923"/>
    <lineage>
        <taxon>Bacteria</taxon>
        <taxon>Bacillati</taxon>
        <taxon>Actinomycetota</taxon>
        <taxon>Actinomycetes</taxon>
        <taxon>Kitasatosporales</taxon>
        <taxon>Streptomycetaceae</taxon>
        <taxon>Streptomyces</taxon>
    </lineage>
</organism>
<dbReference type="InterPro" id="IPR045446">
    <property type="entry name" value="VMAP-M2"/>
</dbReference>
<evidence type="ECO:0000313" key="2">
    <source>
        <dbReference type="EMBL" id="MFB8753100.1"/>
    </source>
</evidence>
<sequence length="657" mass="71270">MLQQEHLGYCSPALADEGALLYGAAVTQARIETAVRTAARRAGDVGATLILAFLGHGMAPQGHPELYMMGADAQPDVLGSAVNVGHLLVQAAEQPGVNGVIGLVDTCHAAGAVPDVKALVAGVRGGRTRLSLLMASGAEQEAYDLVFTRELTKLLRQGIPGAGEHFGVSALRDKLRHTVLGQDIVSLEHDGDHFAMHDLWLAHNPRGTGADGPGPGLLGAEDLRSALDAIGLAAAWPEPWSLHELDRVRHDIHAIKESGVRAGPPALVHRALHVVDGLRICLVTQSFLTSWVDSKLTTQRLRKALPLLPADAYALVPDATGTALLRDLLELLVLRAPRVGDSRTALLTRFVVALGSDAGIDLSSPGVAAWAGACGARIELNDAQEELLRGQTARRLRLVVSLHATVADDWPESLSLWLLDGGTVCERAEIACAPTQTAVEAKLAQAVAWARKHARPRQAPLRHVDVAVPTSLLLRWRPEETDFGVRLGVNHDVVVRWSMRLNPPAHLWWINDHARAGLEQMSTCAAKAPVDWLAEQDATQAADLAEQLRAGRYTRAVAFSHRPAHLKQAMELLLAYVPVLLWPDSDCRFSPTEQALLDMVWDRLPTELAQAYRQRWQGGSVEPSDRLADLRTVWHDLEWLDFCSWFDTQHAVHGSIA</sequence>
<gene>
    <name evidence="2" type="ORF">VSS30_30200</name>
</gene>
<name>A0ABV5DKR5_9ACTN</name>
<evidence type="ECO:0000259" key="1">
    <source>
        <dbReference type="Pfam" id="PF19965"/>
    </source>
</evidence>
<evidence type="ECO:0000313" key="3">
    <source>
        <dbReference type="Proteomes" id="UP001585018"/>
    </source>
</evidence>
<keyword evidence="3" id="KW-1185">Reference proteome</keyword>
<accession>A0ABV5DKR5</accession>
<reference evidence="2 3" key="1">
    <citation type="submission" date="2024-01" db="EMBL/GenBank/DDBJ databases">
        <title>Genome mining of biosynthetic gene clusters to explore secondary metabolites of Streptomyces sp.</title>
        <authorList>
            <person name="Baig A."/>
            <person name="Ajitkumar Shintre N."/>
            <person name="Kumar H."/>
            <person name="Anbarasu A."/>
            <person name="Ramaiah S."/>
        </authorList>
    </citation>
    <scope>NUCLEOTIDE SEQUENCE [LARGE SCALE GENOMIC DNA]</scope>
    <source>
        <strain evidence="2 3">A03</strain>
    </source>
</reference>
<dbReference type="Proteomes" id="UP001585018">
    <property type="component" value="Unassembled WGS sequence"/>
</dbReference>
<protein>
    <recommendedName>
        <fullName evidence="1">vWA-MoxR associated protein middle region 2 domain-containing protein</fullName>
    </recommendedName>
</protein>
<comment type="caution">
    <text evidence="2">The sequence shown here is derived from an EMBL/GenBank/DDBJ whole genome shotgun (WGS) entry which is preliminary data.</text>
</comment>
<dbReference type="EMBL" id="JAYMRR010000022">
    <property type="protein sequence ID" value="MFB8753100.1"/>
    <property type="molecule type" value="Genomic_DNA"/>
</dbReference>
<proteinExistence type="predicted"/>